<organism evidence="2 3">
    <name type="scientific">Micractinium conductrix</name>
    <dbReference type="NCBI Taxonomy" id="554055"/>
    <lineage>
        <taxon>Eukaryota</taxon>
        <taxon>Viridiplantae</taxon>
        <taxon>Chlorophyta</taxon>
        <taxon>core chlorophytes</taxon>
        <taxon>Trebouxiophyceae</taxon>
        <taxon>Chlorellales</taxon>
        <taxon>Chlorellaceae</taxon>
        <taxon>Chlorella clade</taxon>
        <taxon>Micractinium</taxon>
    </lineage>
</organism>
<feature type="compositionally biased region" description="Low complexity" evidence="1">
    <location>
        <begin position="73"/>
        <end position="93"/>
    </location>
</feature>
<keyword evidence="3" id="KW-1185">Reference proteome</keyword>
<comment type="caution">
    <text evidence="2">The sequence shown here is derived from an EMBL/GenBank/DDBJ whole genome shotgun (WGS) entry which is preliminary data.</text>
</comment>
<gene>
    <name evidence="2" type="ORF">C2E20_5093</name>
</gene>
<evidence type="ECO:0000313" key="2">
    <source>
        <dbReference type="EMBL" id="PSC71513.1"/>
    </source>
</evidence>
<evidence type="ECO:0000256" key="1">
    <source>
        <dbReference type="SAM" id="MobiDB-lite"/>
    </source>
</evidence>
<dbReference type="AlphaFoldDB" id="A0A2P6VBP8"/>
<dbReference type="EMBL" id="LHPF02000014">
    <property type="protein sequence ID" value="PSC71513.1"/>
    <property type="molecule type" value="Genomic_DNA"/>
</dbReference>
<accession>A0A2P6VBP8</accession>
<dbReference type="OrthoDB" id="10614598at2759"/>
<evidence type="ECO:0000313" key="3">
    <source>
        <dbReference type="Proteomes" id="UP000239649"/>
    </source>
</evidence>
<feature type="compositionally biased region" description="Low complexity" evidence="1">
    <location>
        <begin position="113"/>
        <end position="124"/>
    </location>
</feature>
<protein>
    <submittedName>
        <fullName evidence="2">Uncharacterized protein</fullName>
    </submittedName>
</protein>
<feature type="region of interest" description="Disordered" evidence="1">
    <location>
        <begin position="48"/>
        <end position="183"/>
    </location>
</feature>
<dbReference type="Proteomes" id="UP000239649">
    <property type="component" value="Unassembled WGS sequence"/>
</dbReference>
<proteinExistence type="predicted"/>
<name>A0A2P6VBP8_9CHLO</name>
<sequence>MVRVHTTSSSGLTLDWALAQLRKSQQLQGSFGDAVAAVRRGGSGLGAPPGAASHLGVAPAAPECSSGGSLNCATPTNSDTSSTAAAASRMSGTHTSSARGAGPLSVHWPPEEALAQPCAAPHAPQHTHHAPEKPCLKPQQSSFPYLEEAAQLEGPTRRPWAASPAPAHGHALAKRSRLAAFGQ</sequence>
<reference evidence="2 3" key="1">
    <citation type="journal article" date="2018" name="Plant J.">
        <title>Genome sequences of Chlorella sorokiniana UTEX 1602 and Micractinium conductrix SAG 241.80: implications to maltose excretion by a green alga.</title>
        <authorList>
            <person name="Arriola M.B."/>
            <person name="Velmurugan N."/>
            <person name="Zhang Y."/>
            <person name="Plunkett M.H."/>
            <person name="Hondzo H."/>
            <person name="Barney B.M."/>
        </authorList>
    </citation>
    <scope>NUCLEOTIDE SEQUENCE [LARGE SCALE GENOMIC DNA]</scope>
    <source>
        <strain evidence="2 3">SAG 241.80</strain>
    </source>
</reference>